<gene>
    <name evidence="2" type="ORF">NP7_02010</name>
</gene>
<sequence>MMIHCNQINPCLQLFYGITVIFSLIFITLLLTPKYVTPKYVTQKYATVMGLFALEAIITNL</sequence>
<evidence type="ECO:0000313" key="3">
    <source>
        <dbReference type="Proteomes" id="UP000229340"/>
    </source>
</evidence>
<organism evidence="2 3">
    <name type="scientific">Faucicola osloensis</name>
    <name type="common">Moraxella osloensis</name>
    <dbReference type="NCBI Taxonomy" id="34062"/>
    <lineage>
        <taxon>Bacteria</taxon>
        <taxon>Pseudomonadati</taxon>
        <taxon>Pseudomonadota</taxon>
        <taxon>Gammaproteobacteria</taxon>
        <taxon>Moraxellales</taxon>
        <taxon>Moraxellaceae</taxon>
        <taxon>Faucicola</taxon>
    </lineage>
</organism>
<name>A0A2D2LT03_FAUOS</name>
<keyword evidence="1" id="KW-0472">Membrane</keyword>
<dbReference type="Proteomes" id="UP000229340">
    <property type="component" value="Chromosome"/>
</dbReference>
<dbReference type="AlphaFoldDB" id="A0A2D2LT03"/>
<proteinExistence type="predicted"/>
<dbReference type="EMBL" id="CP024443">
    <property type="protein sequence ID" value="ATR78151.1"/>
    <property type="molecule type" value="Genomic_DNA"/>
</dbReference>
<evidence type="ECO:0000256" key="1">
    <source>
        <dbReference type="SAM" id="Phobius"/>
    </source>
</evidence>
<reference evidence="3" key="1">
    <citation type="submission" date="2017-11" db="EMBL/GenBank/DDBJ databases">
        <title>Complete genome sequence of Moraxella osloensis NP7 isolated from human skin.</title>
        <authorList>
            <person name="Lee K."/>
            <person name="Lim J.Y."/>
            <person name="Hwang I."/>
        </authorList>
    </citation>
    <scope>NUCLEOTIDE SEQUENCE [LARGE SCALE GENOMIC DNA]</scope>
    <source>
        <strain evidence="3">NP7</strain>
    </source>
</reference>
<accession>A0A2D2LT03</accession>
<keyword evidence="1" id="KW-1133">Transmembrane helix</keyword>
<feature type="transmembrane region" description="Helical" evidence="1">
    <location>
        <begin position="12"/>
        <end position="31"/>
    </location>
</feature>
<keyword evidence="1" id="KW-0812">Transmembrane</keyword>
<protein>
    <submittedName>
        <fullName evidence="2">Uncharacterized protein</fullName>
    </submittedName>
</protein>
<evidence type="ECO:0000313" key="2">
    <source>
        <dbReference type="EMBL" id="ATR78151.1"/>
    </source>
</evidence>